<keyword evidence="14" id="KW-0472">Membrane</keyword>
<reference evidence="21" key="1">
    <citation type="submission" date="2017-02" db="UniProtKB">
        <authorList>
            <consortium name="WormBaseParasite"/>
        </authorList>
    </citation>
    <scope>IDENTIFICATION</scope>
</reference>
<evidence type="ECO:0000256" key="3">
    <source>
        <dbReference type="ARBA" id="ARBA00010983"/>
    </source>
</evidence>
<keyword evidence="20" id="KW-1185">Reference proteome</keyword>
<evidence type="ECO:0000256" key="10">
    <source>
        <dbReference type="ARBA" id="ARBA00022824"/>
    </source>
</evidence>
<dbReference type="PRINTS" id="PR00626">
    <property type="entry name" value="CALRETICULIN"/>
</dbReference>
<evidence type="ECO:0000256" key="4">
    <source>
        <dbReference type="ARBA" id="ARBA00015837"/>
    </source>
</evidence>
<dbReference type="Gene3D" id="2.10.250.10">
    <property type="entry name" value="Calreticulin/calnexin, P domain"/>
    <property type="match status" value="2"/>
</dbReference>
<protein>
    <recommendedName>
        <fullName evidence="4">Calreticulin</fullName>
    </recommendedName>
</protein>
<keyword evidence="10 17" id="KW-0256">Endoplasmic reticulum</keyword>
<evidence type="ECO:0000313" key="21">
    <source>
        <dbReference type="WBParaSite" id="TASK_0000755501-mRNA-1"/>
    </source>
</evidence>
<feature type="chain" id="PRO_5043073557" description="Calreticulin" evidence="17">
    <location>
        <begin position="19"/>
        <end position="777"/>
    </location>
</feature>
<dbReference type="SUPFAM" id="SSF49899">
    <property type="entry name" value="Concanavalin A-like lectins/glucanases"/>
    <property type="match status" value="2"/>
</dbReference>
<dbReference type="GO" id="GO:0051082">
    <property type="term" value="F:unfolded protein binding"/>
    <property type="evidence" value="ECO:0007669"/>
    <property type="project" value="InterPro"/>
</dbReference>
<feature type="region of interest" description="Disordered" evidence="18">
    <location>
        <begin position="718"/>
        <end position="777"/>
    </location>
</feature>
<sequence>MAVPAFLITLLFVVNARAEVYFEDRFIEGNIDKWEKSKYDESNLGLCEYAKPKGDFDDKEDGGMRTTQDARFYRYSAPFNKPLSNKDKIMCVQFTVKHEQNIDCGGGYVKLLGESFKPDDFHGESPYEIMFGPDICGYDKKIVHVIFSYKGENYLVKRDIPCKSDTLTHLYTLIVRPDNTFEVLIDNKTAEIGSLVADFDMIPPKTIDDPDAKKPEDWVDEAEIPDPDDKKPDDWDQPKTIVDTNAKQPEDWNEETDGEWTAPMIDNPDYKGEWHPKMIPNPAYRGEWKPPQIPNPDHFEDSELYARTFAYIGLDLWQVKSGTIFDNFIVSDNVSECQAHAEYWQKRFAFEEEEEKKSFEEKDKESSTTDNVPDESEDEEVDLEEGGNINQWEISEAETEKLGKCEFGKPDPTYDEKEDGGMNTTEEARFYRYSAPLTTPFSNKDSILCVQFSVKYAEAINCAGGYIKLLGKGFKPKEFTGETPYEIMFGPDFCGYSTRLVHVIFSHEGKNHLIKQPIPFALDNVTHLFTLIVHPNNTFEVKVDEKSIRNGSLVDDFDMLKPRMIDDPTSKKPKDWVDDIMIPDPEDKKPDDWDQPQTIVDTNATKPSDWNDEMDGDWSPPLIDNPEYKGEWHPKNIPNPDYKGPWKAAQIPNPDFVDNPNLYSRTFEYIGLDLWQVQPGTLFDNFVITDDLSECEAHAKHWRPRFDAEMEIVKKEEKERIKKGEPPRYIQTSTNFDQLVRESEEKKEAEKKKGDTPQEKPEAEKDGKTVEKPHEEL</sequence>
<evidence type="ECO:0000256" key="18">
    <source>
        <dbReference type="SAM" id="MobiDB-lite"/>
    </source>
</evidence>
<accession>A0A0R3WAH7</accession>
<feature type="region of interest" description="Disordered" evidence="18">
    <location>
        <begin position="221"/>
        <end position="263"/>
    </location>
</feature>
<keyword evidence="7 17" id="KW-0732">Signal</keyword>
<evidence type="ECO:0000256" key="13">
    <source>
        <dbReference type="ARBA" id="ARBA00022989"/>
    </source>
</evidence>
<reference evidence="19 20" key="2">
    <citation type="submission" date="2018-11" db="EMBL/GenBank/DDBJ databases">
        <authorList>
            <consortium name="Pathogen Informatics"/>
        </authorList>
    </citation>
    <scope>NUCLEOTIDE SEQUENCE [LARGE SCALE GENOMIC DNA]</scope>
</reference>
<evidence type="ECO:0000256" key="11">
    <source>
        <dbReference type="ARBA" id="ARBA00022833"/>
    </source>
</evidence>
<dbReference type="OrthoDB" id="1938156at2759"/>
<comment type="subcellular location">
    <subcellularLocation>
        <location evidence="1">Endoplasmic reticulum lumen</location>
    </subcellularLocation>
    <subcellularLocation>
        <location evidence="2">Endoplasmic reticulum membrane</location>
        <topology evidence="2">Single-pass membrane protein</topology>
    </subcellularLocation>
</comment>
<feature type="compositionally biased region" description="Basic and acidic residues" evidence="18">
    <location>
        <begin position="739"/>
        <end position="777"/>
    </location>
</feature>
<organism evidence="21">
    <name type="scientific">Taenia asiatica</name>
    <name type="common">Asian tapeworm</name>
    <dbReference type="NCBI Taxonomy" id="60517"/>
    <lineage>
        <taxon>Eukaryota</taxon>
        <taxon>Metazoa</taxon>
        <taxon>Spiralia</taxon>
        <taxon>Lophotrochozoa</taxon>
        <taxon>Platyhelminthes</taxon>
        <taxon>Cestoda</taxon>
        <taxon>Eucestoda</taxon>
        <taxon>Cyclophyllidea</taxon>
        <taxon>Taeniidae</taxon>
        <taxon>Taenia</taxon>
    </lineage>
</organism>
<feature type="signal peptide" evidence="17">
    <location>
        <begin position="1"/>
        <end position="18"/>
    </location>
</feature>
<evidence type="ECO:0000256" key="2">
    <source>
        <dbReference type="ARBA" id="ARBA00004389"/>
    </source>
</evidence>
<evidence type="ECO:0000256" key="5">
    <source>
        <dbReference type="ARBA" id="ARBA00022692"/>
    </source>
</evidence>
<dbReference type="GO" id="GO:0005509">
    <property type="term" value="F:calcium ion binding"/>
    <property type="evidence" value="ECO:0007669"/>
    <property type="project" value="InterPro"/>
</dbReference>
<evidence type="ECO:0000313" key="20">
    <source>
        <dbReference type="Proteomes" id="UP000282613"/>
    </source>
</evidence>
<feature type="compositionally biased region" description="Polar residues" evidence="18">
    <location>
        <begin position="598"/>
        <end position="608"/>
    </location>
</feature>
<dbReference type="GO" id="GO:0030246">
    <property type="term" value="F:carbohydrate binding"/>
    <property type="evidence" value="ECO:0007669"/>
    <property type="project" value="UniProtKB-KW"/>
</dbReference>
<feature type="region of interest" description="Disordered" evidence="18">
    <location>
        <begin position="583"/>
        <end position="615"/>
    </location>
</feature>
<keyword evidence="15 17" id="KW-0143">Chaperone</keyword>
<evidence type="ECO:0000256" key="15">
    <source>
        <dbReference type="ARBA" id="ARBA00023186"/>
    </source>
</evidence>
<dbReference type="WBParaSite" id="TASK_0000755501-mRNA-1">
    <property type="protein sequence ID" value="TASK_0000755501-mRNA-1"/>
    <property type="gene ID" value="TASK_0000755501"/>
</dbReference>
<feature type="disulfide bond" evidence="16">
    <location>
        <begin position="104"/>
        <end position="136"/>
    </location>
</feature>
<evidence type="ECO:0000256" key="7">
    <source>
        <dbReference type="ARBA" id="ARBA00022729"/>
    </source>
</evidence>
<keyword evidence="5" id="KW-0812">Transmembrane</keyword>
<evidence type="ECO:0000256" key="17">
    <source>
        <dbReference type="RuleBase" id="RU362126"/>
    </source>
</evidence>
<keyword evidence="13" id="KW-1133">Transmembrane helix</keyword>
<feature type="compositionally biased region" description="Basic and acidic residues" evidence="18">
    <location>
        <begin position="227"/>
        <end position="237"/>
    </location>
</feature>
<dbReference type="STRING" id="60517.A0A0R3WAH7"/>
<feature type="compositionally biased region" description="Acidic residues" evidence="18">
    <location>
        <begin position="372"/>
        <end position="385"/>
    </location>
</feature>
<dbReference type="InterPro" id="IPR013320">
    <property type="entry name" value="ConA-like_dom_sf"/>
</dbReference>
<evidence type="ECO:0000256" key="8">
    <source>
        <dbReference type="ARBA" id="ARBA00022734"/>
    </source>
</evidence>
<dbReference type="Pfam" id="PF00262">
    <property type="entry name" value="Calreticulin"/>
    <property type="match status" value="4"/>
</dbReference>
<evidence type="ECO:0000256" key="14">
    <source>
        <dbReference type="ARBA" id="ARBA00023136"/>
    </source>
</evidence>
<dbReference type="EMBL" id="UYRS01018635">
    <property type="protein sequence ID" value="VDK38588.1"/>
    <property type="molecule type" value="Genomic_DNA"/>
</dbReference>
<dbReference type="GO" id="GO:0005789">
    <property type="term" value="C:endoplasmic reticulum membrane"/>
    <property type="evidence" value="ECO:0007669"/>
    <property type="project" value="UniProtKB-SubCell"/>
</dbReference>
<dbReference type="SUPFAM" id="SSF63887">
    <property type="entry name" value="P-domain of calnexin/calreticulin"/>
    <property type="match status" value="2"/>
</dbReference>
<dbReference type="PROSITE" id="PS00804">
    <property type="entry name" value="CALRETICULIN_2"/>
    <property type="match status" value="2"/>
</dbReference>
<dbReference type="GO" id="GO:0005788">
    <property type="term" value="C:endoplasmic reticulum lumen"/>
    <property type="evidence" value="ECO:0007669"/>
    <property type="project" value="UniProtKB-SubCell"/>
</dbReference>
<feature type="region of interest" description="Disordered" evidence="18">
    <location>
        <begin position="355"/>
        <end position="389"/>
    </location>
</feature>
<dbReference type="Gene3D" id="2.60.120.200">
    <property type="match status" value="2"/>
</dbReference>
<evidence type="ECO:0000256" key="12">
    <source>
        <dbReference type="ARBA" id="ARBA00022837"/>
    </source>
</evidence>
<dbReference type="InterPro" id="IPR001580">
    <property type="entry name" value="Calret/calnex"/>
</dbReference>
<dbReference type="AlphaFoldDB" id="A0A0R3WAH7"/>
<dbReference type="PROSITE" id="PS00803">
    <property type="entry name" value="CALRETICULIN_1"/>
    <property type="match status" value="1"/>
</dbReference>
<keyword evidence="11" id="KW-0862">Zinc</keyword>
<keyword evidence="6" id="KW-0479">Metal-binding</keyword>
<proteinExistence type="inferred from homology"/>
<evidence type="ECO:0000256" key="1">
    <source>
        <dbReference type="ARBA" id="ARBA00004319"/>
    </source>
</evidence>
<dbReference type="InterPro" id="IPR009033">
    <property type="entry name" value="Calreticulin/calnexin_P_dom_sf"/>
</dbReference>
<evidence type="ECO:0000256" key="9">
    <source>
        <dbReference type="ARBA" id="ARBA00022737"/>
    </source>
</evidence>
<gene>
    <name evidence="19" type="ORF">TASK_LOCUS7556</name>
</gene>
<feature type="compositionally biased region" description="Basic and acidic residues" evidence="18">
    <location>
        <begin position="355"/>
        <end position="367"/>
    </location>
</feature>
<dbReference type="Proteomes" id="UP000282613">
    <property type="component" value="Unassembled WGS sequence"/>
</dbReference>
<comment type="similarity">
    <text evidence="3 17">Belongs to the calreticulin family.</text>
</comment>
<dbReference type="InterPro" id="IPR018124">
    <property type="entry name" value="Calret/calnex_CS"/>
</dbReference>
<dbReference type="FunFam" id="2.10.250.10:FF:000002">
    <property type="entry name" value="Calreticulin"/>
    <property type="match status" value="2"/>
</dbReference>
<dbReference type="GO" id="GO:0006457">
    <property type="term" value="P:protein folding"/>
    <property type="evidence" value="ECO:0007669"/>
    <property type="project" value="InterPro"/>
</dbReference>
<keyword evidence="9" id="KW-0677">Repeat</keyword>
<evidence type="ECO:0000256" key="6">
    <source>
        <dbReference type="ARBA" id="ARBA00022723"/>
    </source>
</evidence>
<keyword evidence="8" id="KW-0430">Lectin</keyword>
<keyword evidence="16" id="KW-1015">Disulfide bond</keyword>
<evidence type="ECO:0000313" key="19">
    <source>
        <dbReference type="EMBL" id="VDK38588.1"/>
    </source>
</evidence>
<keyword evidence="12" id="KW-0106">Calcium</keyword>
<dbReference type="GO" id="GO:0036503">
    <property type="term" value="P:ERAD pathway"/>
    <property type="evidence" value="ECO:0007669"/>
    <property type="project" value="TreeGrafter"/>
</dbReference>
<dbReference type="PANTHER" id="PTHR11073">
    <property type="entry name" value="CALRETICULIN AND CALNEXIN"/>
    <property type="match status" value="1"/>
</dbReference>
<dbReference type="PANTHER" id="PTHR11073:SF1">
    <property type="entry name" value="CALNEXIN 14D-RELATED"/>
    <property type="match status" value="1"/>
</dbReference>
<evidence type="ECO:0000256" key="16">
    <source>
        <dbReference type="PIRSR" id="PIRSR601580-3"/>
    </source>
</evidence>
<name>A0A0R3WAH7_TAEAS</name>